<feature type="compositionally biased region" description="Low complexity" evidence="6">
    <location>
        <begin position="568"/>
        <end position="580"/>
    </location>
</feature>
<protein>
    <submittedName>
        <fullName evidence="8">CP2 transcription factor</fullName>
    </submittedName>
</protein>
<gene>
    <name evidence="8" type="ORF">CAOG_004897</name>
</gene>
<keyword evidence="2" id="KW-0805">Transcription regulation</keyword>
<comment type="subcellular location">
    <subcellularLocation>
        <location evidence="1">Nucleus</location>
    </subcellularLocation>
</comment>
<dbReference type="PANTHER" id="PTHR11037:SF20">
    <property type="entry name" value="PROTEIN GRAINYHEAD"/>
    <property type="match status" value="1"/>
</dbReference>
<keyword evidence="9" id="KW-1185">Reference proteome</keyword>
<dbReference type="InterPro" id="IPR007604">
    <property type="entry name" value="CP2"/>
</dbReference>
<dbReference type="InParanoid" id="A0A0D2WQZ3"/>
<dbReference type="eggNOG" id="KOG4091">
    <property type="taxonomic scope" value="Eukaryota"/>
</dbReference>
<dbReference type="STRING" id="595528.A0A0D2WQZ3"/>
<proteinExistence type="predicted"/>
<sequence length="736" mass="79889">MALRAPLHQPPTLSQHLGIMSDSVSTTASTPSVATRSGGLKVDSSKKNDLNPPQPSTAGSLVKGKSANAMTTTTTAPVPAPLVLSADTDMPEGFDMLQSTPLATLSATTMASLLQENADTPNSMGLGTFFGMDDASQQSQLQEQLQLQRQQLMQMRPGSGIDDLDLHVDFGPGNSFSGQAFADIRRPSSVASFQSNPASLHHGSVHGIPPSSNDLLYDMSNLPSHNYPVLPTEPSQSVFISNMLRMMLARPTTTNPHSTQKYSFILDAPTSIAQKLEEGTLTYVNKGQAYAVTFEGMRGRRGSAGELPHTVKSIIHLVFHDEHDQKNERGLWEYWRWQQPPTLRAMEVDRKTCSGLTDINELAFNAFEFKWNPREGGKIVVRVNCLSTEFSTQKGVKGMPLRIQIDTYENVTEPYETSMPVSRDYCQIKVFRDKGSERKSKDEAKSAEKKLLKILKQHELKYGERASEYPVDFPFCPPFNATLLVPSSKLWPKPALLPSKPQAPGGSTESGGTNTAGGTGSLSTSSGAGSSGTLTAAHTGAPRTAHPSNASSSSHDVSNFLQPHSMVSPSSTPTSAPTSPGGNVLSGVHTGLTSKKRSASSASLVDHAAESHTVTSLLPVMDNGIEFMVPRTKIVRVVSKKKEPVLTLYLRQEAERYFHSVYLDALTADDLRDKLADLLKLPAASVREILRRTAKGVLVQMDTKCVEHLENEDDFIVAVELQTDGWYRIVLRSGST</sequence>
<feature type="compositionally biased region" description="Low complexity" evidence="6">
    <location>
        <begin position="521"/>
        <end position="541"/>
    </location>
</feature>
<dbReference type="GO" id="GO:0000978">
    <property type="term" value="F:RNA polymerase II cis-regulatory region sequence-specific DNA binding"/>
    <property type="evidence" value="ECO:0007669"/>
    <property type="project" value="TreeGrafter"/>
</dbReference>
<evidence type="ECO:0000259" key="7">
    <source>
        <dbReference type="PROSITE" id="PS51968"/>
    </source>
</evidence>
<dbReference type="GO" id="GO:0001228">
    <property type="term" value="F:DNA-binding transcription activator activity, RNA polymerase II-specific"/>
    <property type="evidence" value="ECO:0007669"/>
    <property type="project" value="TreeGrafter"/>
</dbReference>
<dbReference type="InterPro" id="IPR040167">
    <property type="entry name" value="TF_CP2-like"/>
</dbReference>
<feature type="compositionally biased region" description="Low complexity" evidence="6">
    <location>
        <begin position="548"/>
        <end position="558"/>
    </location>
</feature>
<feature type="compositionally biased region" description="Low complexity" evidence="6">
    <location>
        <begin position="23"/>
        <end position="37"/>
    </location>
</feature>
<dbReference type="PANTHER" id="PTHR11037">
    <property type="entry name" value="TRANSCRIPTION FACTOR CP2"/>
    <property type="match status" value="1"/>
</dbReference>
<evidence type="ECO:0000256" key="2">
    <source>
        <dbReference type="ARBA" id="ARBA00023015"/>
    </source>
</evidence>
<dbReference type="RefSeq" id="XP_004347648.1">
    <property type="nucleotide sequence ID" value="XM_004347598.2"/>
</dbReference>
<evidence type="ECO:0000256" key="5">
    <source>
        <dbReference type="ARBA" id="ARBA00023242"/>
    </source>
</evidence>
<dbReference type="OrthoDB" id="7680836at2759"/>
<keyword evidence="5" id="KW-0539">Nucleus</keyword>
<dbReference type="Proteomes" id="UP000008743">
    <property type="component" value="Unassembled WGS sequence"/>
</dbReference>
<accession>A0A0D2WQZ3</accession>
<dbReference type="AlphaFoldDB" id="A0A0D2WQZ3"/>
<feature type="region of interest" description="Disordered" evidence="6">
    <location>
        <begin position="23"/>
        <end position="65"/>
    </location>
</feature>
<keyword evidence="4" id="KW-0804">Transcription</keyword>
<dbReference type="Pfam" id="PF04516">
    <property type="entry name" value="CP2"/>
    <property type="match status" value="1"/>
</dbReference>
<dbReference type="PROSITE" id="PS51968">
    <property type="entry name" value="GRH_CP2_DB"/>
    <property type="match status" value="1"/>
</dbReference>
<evidence type="ECO:0000256" key="4">
    <source>
        <dbReference type="ARBA" id="ARBA00023163"/>
    </source>
</evidence>
<evidence type="ECO:0000313" key="9">
    <source>
        <dbReference type="Proteomes" id="UP000008743"/>
    </source>
</evidence>
<organism evidence="8 9">
    <name type="scientific">Capsaspora owczarzaki (strain ATCC 30864)</name>
    <dbReference type="NCBI Taxonomy" id="595528"/>
    <lineage>
        <taxon>Eukaryota</taxon>
        <taxon>Filasterea</taxon>
        <taxon>Capsaspora</taxon>
    </lineage>
</organism>
<name>A0A0D2WQZ3_CAPO3</name>
<keyword evidence="3" id="KW-0238">DNA-binding</keyword>
<dbReference type="PhylomeDB" id="A0A0D2WQZ3"/>
<evidence type="ECO:0000313" key="8">
    <source>
        <dbReference type="EMBL" id="KJE94220.1"/>
    </source>
</evidence>
<evidence type="ECO:0000256" key="6">
    <source>
        <dbReference type="SAM" id="MobiDB-lite"/>
    </source>
</evidence>
<feature type="region of interest" description="Disordered" evidence="6">
    <location>
        <begin position="495"/>
        <end position="599"/>
    </location>
</feature>
<dbReference type="EMBL" id="KE346366">
    <property type="protein sequence ID" value="KJE94220.1"/>
    <property type="molecule type" value="Genomic_DNA"/>
</dbReference>
<dbReference type="InterPro" id="IPR057520">
    <property type="entry name" value="GRHL1/CP2_C"/>
</dbReference>
<evidence type="ECO:0000256" key="3">
    <source>
        <dbReference type="ARBA" id="ARBA00023125"/>
    </source>
</evidence>
<dbReference type="GO" id="GO:0005634">
    <property type="term" value="C:nucleus"/>
    <property type="evidence" value="ECO:0007669"/>
    <property type="project" value="UniProtKB-SubCell"/>
</dbReference>
<evidence type="ECO:0000256" key="1">
    <source>
        <dbReference type="ARBA" id="ARBA00004123"/>
    </source>
</evidence>
<dbReference type="Pfam" id="PF25416">
    <property type="entry name" value="GRHL1_C"/>
    <property type="match status" value="1"/>
</dbReference>
<feature type="domain" description="Grh/CP2 DB" evidence="7">
    <location>
        <begin position="258"/>
        <end position="498"/>
    </location>
</feature>
<reference evidence="9" key="1">
    <citation type="submission" date="2011-02" db="EMBL/GenBank/DDBJ databases">
        <title>The Genome Sequence of Capsaspora owczarzaki ATCC 30864.</title>
        <authorList>
            <person name="Russ C."/>
            <person name="Cuomo C."/>
            <person name="Burger G."/>
            <person name="Gray M.W."/>
            <person name="Holland P.W.H."/>
            <person name="King N."/>
            <person name="Lang F.B.F."/>
            <person name="Roger A.J."/>
            <person name="Ruiz-Trillo I."/>
            <person name="Young S.K."/>
            <person name="Zeng Q."/>
            <person name="Gargeya S."/>
            <person name="Alvarado L."/>
            <person name="Berlin A."/>
            <person name="Chapman S.B."/>
            <person name="Chen Z."/>
            <person name="Freedman E."/>
            <person name="Gellesch M."/>
            <person name="Goldberg J."/>
            <person name="Griggs A."/>
            <person name="Gujja S."/>
            <person name="Heilman E."/>
            <person name="Heiman D."/>
            <person name="Howarth C."/>
            <person name="Mehta T."/>
            <person name="Neiman D."/>
            <person name="Pearson M."/>
            <person name="Roberts A."/>
            <person name="Saif S."/>
            <person name="Shea T."/>
            <person name="Shenoy N."/>
            <person name="Sisk P."/>
            <person name="Stolte C."/>
            <person name="Sykes S."/>
            <person name="White J."/>
            <person name="Yandava C."/>
            <person name="Haas B."/>
            <person name="Nusbaum C."/>
            <person name="Birren B."/>
        </authorList>
    </citation>
    <scope>NUCLEOTIDE SEQUENCE</scope>
    <source>
        <strain evidence="9">ATCC 30864</strain>
    </source>
</reference>